<keyword evidence="1" id="KW-0812">Transmembrane</keyword>
<dbReference type="PANTHER" id="PTHR38441">
    <property type="entry name" value="INTEGRAL MEMBRANE PROTEIN-RELATED"/>
    <property type="match status" value="1"/>
</dbReference>
<feature type="transmembrane region" description="Helical" evidence="1">
    <location>
        <begin position="68"/>
        <end position="89"/>
    </location>
</feature>
<dbReference type="PANTHER" id="PTHR38441:SF1">
    <property type="entry name" value="MEMBRANE PROTEIN"/>
    <property type="match status" value="1"/>
</dbReference>
<organism evidence="2 3">
    <name type="scientific">Cytobacillus stercorigallinarum</name>
    <dbReference type="NCBI Taxonomy" id="2762240"/>
    <lineage>
        <taxon>Bacteria</taxon>
        <taxon>Bacillati</taxon>
        <taxon>Bacillota</taxon>
        <taxon>Bacilli</taxon>
        <taxon>Bacillales</taxon>
        <taxon>Bacillaceae</taxon>
        <taxon>Cytobacillus</taxon>
    </lineage>
</organism>
<sequence>MQNEVRNHHSHVTKYDRIAEMDEFRVLMAEKKKFILSYTLFYVGYSLLLPFLALYTDVLNVHVFGEVTLAWLYGVSFIPVSLWVCNVYVKRAAHFDEVVKSILERENV</sequence>
<proteinExistence type="predicted"/>
<dbReference type="EMBL" id="JACSQT010000003">
    <property type="protein sequence ID" value="MBD7937317.1"/>
    <property type="molecule type" value="Genomic_DNA"/>
</dbReference>
<dbReference type="Proteomes" id="UP000657931">
    <property type="component" value="Unassembled WGS sequence"/>
</dbReference>
<evidence type="ECO:0000313" key="2">
    <source>
        <dbReference type="EMBL" id="MBD7937317.1"/>
    </source>
</evidence>
<name>A0ABR8QPG3_9BACI</name>
<dbReference type="RefSeq" id="WP_191813412.1">
    <property type="nucleotide sequence ID" value="NZ_JACSQT010000003.1"/>
</dbReference>
<protein>
    <submittedName>
        <fullName evidence="2">DUF485 domain-containing protein</fullName>
    </submittedName>
</protein>
<keyword evidence="1" id="KW-0472">Membrane</keyword>
<feature type="transmembrane region" description="Helical" evidence="1">
    <location>
        <begin position="35"/>
        <end position="56"/>
    </location>
</feature>
<dbReference type="Pfam" id="PF04341">
    <property type="entry name" value="DUF485"/>
    <property type="match status" value="1"/>
</dbReference>
<gene>
    <name evidence="2" type="ORF">H9655_09760</name>
</gene>
<comment type="caution">
    <text evidence="2">The sequence shown here is derived from an EMBL/GenBank/DDBJ whole genome shotgun (WGS) entry which is preliminary data.</text>
</comment>
<evidence type="ECO:0000256" key="1">
    <source>
        <dbReference type="SAM" id="Phobius"/>
    </source>
</evidence>
<reference evidence="2 3" key="1">
    <citation type="submission" date="2020-08" db="EMBL/GenBank/DDBJ databases">
        <title>A Genomic Blueprint of the Chicken Gut Microbiome.</title>
        <authorList>
            <person name="Gilroy R."/>
            <person name="Ravi A."/>
            <person name="Getino M."/>
            <person name="Pursley I."/>
            <person name="Horton D.L."/>
            <person name="Alikhan N.-F."/>
            <person name="Baker D."/>
            <person name="Gharbi K."/>
            <person name="Hall N."/>
            <person name="Watson M."/>
            <person name="Adriaenssens E.M."/>
            <person name="Foster-Nyarko E."/>
            <person name="Jarju S."/>
            <person name="Secka A."/>
            <person name="Antonio M."/>
            <person name="Oren A."/>
            <person name="Chaudhuri R."/>
            <person name="La Ragione R.M."/>
            <person name="Hildebrand F."/>
            <person name="Pallen M.J."/>
        </authorList>
    </citation>
    <scope>NUCLEOTIDE SEQUENCE [LARGE SCALE GENOMIC DNA]</scope>
    <source>
        <strain evidence="2 3">Sa5YUA1</strain>
    </source>
</reference>
<keyword evidence="3" id="KW-1185">Reference proteome</keyword>
<dbReference type="InterPro" id="IPR007436">
    <property type="entry name" value="DUF485"/>
</dbReference>
<accession>A0ABR8QPG3</accession>
<evidence type="ECO:0000313" key="3">
    <source>
        <dbReference type="Proteomes" id="UP000657931"/>
    </source>
</evidence>
<keyword evidence="1" id="KW-1133">Transmembrane helix</keyword>